<gene>
    <name evidence="1" type="ORF">KPL71_016253</name>
</gene>
<protein>
    <submittedName>
        <fullName evidence="1">ARM repeat superfamily protein</fullName>
    </submittedName>
</protein>
<dbReference type="Proteomes" id="UP000829398">
    <property type="component" value="Chromosome 5"/>
</dbReference>
<keyword evidence="2" id="KW-1185">Reference proteome</keyword>
<name>A0ACB8KRD8_CITSI</name>
<evidence type="ECO:0000313" key="2">
    <source>
        <dbReference type="Proteomes" id="UP000829398"/>
    </source>
</evidence>
<accession>A0ACB8KRD8</accession>
<dbReference type="EMBL" id="CM039174">
    <property type="protein sequence ID" value="KAH9756984.1"/>
    <property type="molecule type" value="Genomic_DNA"/>
</dbReference>
<comment type="caution">
    <text evidence="1">The sequence shown here is derived from an EMBL/GenBank/DDBJ whole genome shotgun (WGS) entry which is preliminary data.</text>
</comment>
<reference evidence="2" key="1">
    <citation type="journal article" date="2023" name="Hortic. Res.">
        <title>A chromosome-level phased genome enabling allele-level studies in sweet orange: a case study on citrus Huanglongbing tolerance.</title>
        <authorList>
            <person name="Wu B."/>
            <person name="Yu Q."/>
            <person name="Deng Z."/>
            <person name="Duan Y."/>
            <person name="Luo F."/>
            <person name="Gmitter F. Jr."/>
        </authorList>
    </citation>
    <scope>NUCLEOTIDE SEQUENCE [LARGE SCALE GENOMIC DNA]</scope>
    <source>
        <strain evidence="2">cv. Valencia</strain>
    </source>
</reference>
<organism evidence="1 2">
    <name type="scientific">Citrus sinensis</name>
    <name type="common">Sweet orange</name>
    <name type="synonym">Citrus aurantium var. sinensis</name>
    <dbReference type="NCBI Taxonomy" id="2711"/>
    <lineage>
        <taxon>Eukaryota</taxon>
        <taxon>Viridiplantae</taxon>
        <taxon>Streptophyta</taxon>
        <taxon>Embryophyta</taxon>
        <taxon>Tracheophyta</taxon>
        <taxon>Spermatophyta</taxon>
        <taxon>Magnoliopsida</taxon>
        <taxon>eudicotyledons</taxon>
        <taxon>Gunneridae</taxon>
        <taxon>Pentapetalae</taxon>
        <taxon>rosids</taxon>
        <taxon>malvids</taxon>
        <taxon>Sapindales</taxon>
        <taxon>Rutaceae</taxon>
        <taxon>Aurantioideae</taxon>
        <taxon>Citrus</taxon>
    </lineage>
</organism>
<evidence type="ECO:0000313" key="1">
    <source>
        <dbReference type="EMBL" id="KAH9756984.1"/>
    </source>
</evidence>
<sequence>MAESPLQLVSEMGDKLAKLSFTRFNKGLFLDSLKQVENALSKIEQPLSPETSKKAEALKKLEAATKPLRKSIIKHGLLHQNDKDIRLSVATCVSELFRILAPEPPFEDNYLRGVFELIISLFKELGNTGCPFFSKRVKILEIVARSKCFVIMLDIDCNDLVLQMFNNFFSVVSEPHLSSLTNHMLSTMTHIINEETSLPLLEVVLWNLVKQEKDSPYAASQLAVSVIRNCAEKLEPFVCGFLTSCFLDRDAVEGDLKEFYHEIIFKIFQCSPQMLLAVIPNLIQELLVDQVDVRIKAVNLIGKICAQPDNCLADRYPELFVEFLKRFSDKSAEVRLNALRCAKACYLGGPFRKESREILAALESRLLDFDDRVRTEAVIVACDLARSHLKFVPEKLISEATERLRDKKISVRKKALLKLLEVYREYCKKCCEGQMTVCDHFEQIPCKILMLCYDKDYKEFRPQNIERILVEDLFPVLEVEESTRHWVHLFSLFTPLHLKALNCVLSQKKRFRSEMRYYLSVRKKEKGSCHDETHEQMKNSFVKMSASFPDPSKAEGCFQRLNEMKDNKIFNSLEELLDNMTIKNAEILRDKFLKLIGNKHPEFEFLQLLTSKCLYIFDSELVRCIVNGLSSNRYADKHLEDSSINLLLAIISIFPSLLRGSEVQFQKLLERNGLINDKLIEVLAKAGPHISIKYSDIYPLLERLCLEGTRAQSKHAVSAIASLSGASEQFVFMELCKGLVDSLHCGRNIPTVLQSLGCIAQYSVSAFESQSEDITRYIYENIIKGEPSDVLASFDETSGCDTSCKLRSYGLKTLVKSFLPHRGSHLKRKINELLDTLSEMLQTADVPNGHISQFAAAKSVLQLSRRWDLHISPDIFCSTILMSKDSSAFVRRKFLDKTHKWLKAHAIPIKYACAFALATSDCQKDLRDDSFKYMAEFIKDYSIEARVRRNSAVQGVSNTDYPAYVVVFLIHILAHDRGFPPEDCKDEGIIAQFFCPLFSLLQTLLNPSIVDGDMGLVNDAVLYLLTIFRAIKKAEDAVDAHRTPKLHMLADIGISIVKELNHNVIASRAVGRILLPLSLYQVSLARKNGEANSECLSQSYFEQSFVETVVHVFKSHISLPGKTLPKRNKKRQEGSEHSVATYPTLNLVACKQFDLTSSGMIKPKNKEVKQENSMRYKTKGAHLATALVDKPIQCSTVECKNGASKGSAMTPEKELHSSCDSVAMELSFTDSQVSCQNMERTTISLKENVRPVSSIVTADPSINNRAEFKEPCGVNIANGSGDFKLLCLDSRSCETICGDSLSEREVLLEEDLNTLHSRHGNLHKTVDTFKDNSAQQLIALSKQEDGLFCGRTVLLTGSAKGKRGRKVWEDTSASEVVNINDDAVTRRSQRRKV</sequence>
<proteinExistence type="predicted"/>